<gene>
    <name evidence="2" type="ORF">A2024_12195</name>
</gene>
<organism evidence="2 3">
    <name type="scientific">Candidatus Edwardsbacteria bacterium GWF2_54_11</name>
    <dbReference type="NCBI Taxonomy" id="1817851"/>
    <lineage>
        <taxon>Bacteria</taxon>
        <taxon>Candidatus Edwardsiibacteriota</taxon>
    </lineage>
</organism>
<name>A0A1F5REG7_9BACT</name>
<evidence type="ECO:0000313" key="3">
    <source>
        <dbReference type="Proteomes" id="UP000177230"/>
    </source>
</evidence>
<feature type="transmembrane region" description="Helical" evidence="1">
    <location>
        <begin position="89"/>
        <end position="110"/>
    </location>
</feature>
<accession>A0A1F5REG7</accession>
<dbReference type="AlphaFoldDB" id="A0A1F5REG7"/>
<proteinExistence type="predicted"/>
<reference evidence="2 3" key="1">
    <citation type="journal article" date="2016" name="Nat. Commun.">
        <title>Thousands of microbial genomes shed light on interconnected biogeochemical processes in an aquifer system.</title>
        <authorList>
            <person name="Anantharaman K."/>
            <person name="Brown C.T."/>
            <person name="Hug L.A."/>
            <person name="Sharon I."/>
            <person name="Castelle C.J."/>
            <person name="Probst A.J."/>
            <person name="Thomas B.C."/>
            <person name="Singh A."/>
            <person name="Wilkins M.J."/>
            <person name="Karaoz U."/>
            <person name="Brodie E.L."/>
            <person name="Williams K.H."/>
            <person name="Hubbard S.S."/>
            <person name="Banfield J.F."/>
        </authorList>
    </citation>
    <scope>NUCLEOTIDE SEQUENCE [LARGE SCALE GENOMIC DNA]</scope>
</reference>
<keyword evidence="1" id="KW-0812">Transmembrane</keyword>
<feature type="transmembrane region" description="Helical" evidence="1">
    <location>
        <begin position="6"/>
        <end position="24"/>
    </location>
</feature>
<keyword evidence="1" id="KW-0472">Membrane</keyword>
<dbReference type="Proteomes" id="UP000177230">
    <property type="component" value="Unassembled WGS sequence"/>
</dbReference>
<evidence type="ECO:0000256" key="1">
    <source>
        <dbReference type="SAM" id="Phobius"/>
    </source>
</evidence>
<protein>
    <submittedName>
        <fullName evidence="2">Uncharacterized protein</fullName>
    </submittedName>
</protein>
<dbReference type="EMBL" id="MFFM01000030">
    <property type="protein sequence ID" value="OGF12829.1"/>
    <property type="molecule type" value="Genomic_DNA"/>
</dbReference>
<sequence>MCKPVLKYMCIVLSLILFAGYLPAQVIEKSQVDSIADAQAGSVKIDGIKQSDNTAKMEAENDSTAKADTISQKISDKEKEELRKEKKKALIGLAIVGGIIVTFLFLGYVASELGSDGPR</sequence>
<comment type="caution">
    <text evidence="2">The sequence shown here is derived from an EMBL/GenBank/DDBJ whole genome shotgun (WGS) entry which is preliminary data.</text>
</comment>
<evidence type="ECO:0000313" key="2">
    <source>
        <dbReference type="EMBL" id="OGF12829.1"/>
    </source>
</evidence>
<keyword evidence="1" id="KW-1133">Transmembrane helix</keyword>